<dbReference type="Proteomes" id="UP000535491">
    <property type="component" value="Unassembled WGS sequence"/>
</dbReference>
<sequence length="51" mass="6198">MTEKEYFKLLDRLVKGAEKLSNPLLTDAKKKQYRRLYDEIERHILEYKGLL</sequence>
<gene>
    <name evidence="1" type="ORF">H1191_12480</name>
</gene>
<accession>A0A7W2A9D3</accession>
<reference evidence="1 2" key="1">
    <citation type="submission" date="2020-07" db="EMBL/GenBank/DDBJ databases">
        <authorList>
            <person name="Feng H."/>
        </authorList>
    </citation>
    <scope>NUCLEOTIDE SEQUENCE [LARGE SCALE GENOMIC DNA]</scope>
    <source>
        <strain evidence="2">s-10</strain>
    </source>
</reference>
<proteinExistence type="predicted"/>
<evidence type="ECO:0000313" key="1">
    <source>
        <dbReference type="EMBL" id="MBA4495124.1"/>
    </source>
</evidence>
<dbReference type="EMBL" id="JACEIQ010000012">
    <property type="protein sequence ID" value="MBA4495124.1"/>
    <property type="molecule type" value="Genomic_DNA"/>
</dbReference>
<name>A0A7W2A9D3_9BACL</name>
<comment type="caution">
    <text evidence="1">The sequence shown here is derived from an EMBL/GenBank/DDBJ whole genome shotgun (WGS) entry which is preliminary data.</text>
</comment>
<dbReference type="AlphaFoldDB" id="A0A7W2A9D3"/>
<keyword evidence="2" id="KW-1185">Reference proteome</keyword>
<protein>
    <submittedName>
        <fullName evidence="1">Uncharacterized protein</fullName>
    </submittedName>
</protein>
<dbReference type="RefSeq" id="WP_181752366.1">
    <property type="nucleotide sequence ID" value="NZ_JACEIQ010000012.1"/>
</dbReference>
<evidence type="ECO:0000313" key="2">
    <source>
        <dbReference type="Proteomes" id="UP000535491"/>
    </source>
</evidence>
<organism evidence="1 2">
    <name type="scientific">Paenactinomyces guangxiensis</name>
    <dbReference type="NCBI Taxonomy" id="1490290"/>
    <lineage>
        <taxon>Bacteria</taxon>
        <taxon>Bacillati</taxon>
        <taxon>Bacillota</taxon>
        <taxon>Bacilli</taxon>
        <taxon>Bacillales</taxon>
        <taxon>Thermoactinomycetaceae</taxon>
        <taxon>Paenactinomyces</taxon>
    </lineage>
</organism>